<dbReference type="EMBL" id="CH477729">
    <property type="protein sequence ID" value="EAT36796.1"/>
    <property type="molecule type" value="Genomic_DNA"/>
</dbReference>
<dbReference type="AlphaFoldDB" id="Q16QV5"/>
<evidence type="ECO:0000313" key="1">
    <source>
        <dbReference type="EMBL" id="EAT36796.1"/>
    </source>
</evidence>
<reference evidence="1" key="1">
    <citation type="submission" date="2005-10" db="EMBL/GenBank/DDBJ databases">
        <authorList>
            <person name="Loftus B.J."/>
            <person name="Nene V.M."/>
            <person name="Hannick L.I."/>
            <person name="Bidwell S."/>
            <person name="Haas B."/>
            <person name="Amedeo P."/>
            <person name="Orvis J."/>
            <person name="Wortman J.R."/>
            <person name="White O.R."/>
            <person name="Salzberg S."/>
            <person name="Shumway M."/>
            <person name="Koo H."/>
            <person name="Zhao Y."/>
            <person name="Holmes M."/>
            <person name="Miller J."/>
            <person name="Schatz M."/>
            <person name="Pop M."/>
            <person name="Pai G."/>
            <person name="Utterback T."/>
            <person name="Rogers Y.-H."/>
            <person name="Kravitz S."/>
            <person name="Fraser C.M."/>
        </authorList>
    </citation>
    <scope>NUCLEOTIDE SEQUENCE</scope>
    <source>
        <strain evidence="1">Liverpool</strain>
    </source>
</reference>
<reference evidence="1" key="3">
    <citation type="submission" date="2012-09" db="EMBL/GenBank/DDBJ databases">
        <authorList>
            <consortium name="VectorBase"/>
        </authorList>
    </citation>
    <scope>NUCLEOTIDE SEQUENCE</scope>
    <source>
        <strain evidence="1">Liverpool</strain>
    </source>
</reference>
<evidence type="ECO:0000313" key="2">
    <source>
        <dbReference type="Proteomes" id="UP000682892"/>
    </source>
</evidence>
<reference evidence="1" key="2">
    <citation type="journal article" date="2007" name="Science">
        <title>Genome sequence of Aedes aegypti, a major arbovirus vector.</title>
        <authorList>
            <person name="Nene V."/>
            <person name="Wortman J.R."/>
            <person name="Lawson D."/>
            <person name="Haas B."/>
            <person name="Kodira C."/>
            <person name="Tu Z.J."/>
            <person name="Loftus B."/>
            <person name="Xi Z."/>
            <person name="Megy K."/>
            <person name="Grabherr M."/>
            <person name="Ren Q."/>
            <person name="Zdobnov E.M."/>
            <person name="Lobo N.F."/>
            <person name="Campbell K.S."/>
            <person name="Brown S.E."/>
            <person name="Bonaldo M.F."/>
            <person name="Zhu J."/>
            <person name="Sinkins S.P."/>
            <person name="Hogenkamp D.G."/>
            <person name="Amedeo P."/>
            <person name="Arensburger P."/>
            <person name="Atkinson P.W."/>
            <person name="Bidwell S."/>
            <person name="Biedler J."/>
            <person name="Birney E."/>
            <person name="Bruggner R.V."/>
            <person name="Costas J."/>
            <person name="Coy M.R."/>
            <person name="Crabtree J."/>
            <person name="Crawford M."/>
            <person name="Debruyn B."/>
            <person name="Decaprio D."/>
            <person name="Eiglmeier K."/>
            <person name="Eisenstadt E."/>
            <person name="El-Dorry H."/>
            <person name="Gelbart W.M."/>
            <person name="Gomes S.L."/>
            <person name="Hammond M."/>
            <person name="Hannick L.I."/>
            <person name="Hogan J.R."/>
            <person name="Holmes M.H."/>
            <person name="Jaffe D."/>
            <person name="Johnston J.S."/>
            <person name="Kennedy R.C."/>
            <person name="Koo H."/>
            <person name="Kravitz S."/>
            <person name="Kriventseva E.V."/>
            <person name="Kulp D."/>
            <person name="Labutti K."/>
            <person name="Lee E."/>
            <person name="Li S."/>
            <person name="Lovin D.D."/>
            <person name="Mao C."/>
            <person name="Mauceli E."/>
            <person name="Menck C.F."/>
            <person name="Miller J.R."/>
            <person name="Montgomery P."/>
            <person name="Mori A."/>
            <person name="Nascimento A.L."/>
            <person name="Naveira H.F."/>
            <person name="Nusbaum C."/>
            <person name="O'leary S."/>
            <person name="Orvis J."/>
            <person name="Pertea M."/>
            <person name="Quesneville H."/>
            <person name="Reidenbach K.R."/>
            <person name="Rogers Y.H."/>
            <person name="Roth C.W."/>
            <person name="Schneider J.R."/>
            <person name="Schatz M."/>
            <person name="Shumway M."/>
            <person name="Stanke M."/>
            <person name="Stinson E.O."/>
            <person name="Tubio J.M."/>
            <person name="Vanzee J.P."/>
            <person name="Verjovski-Almeida S."/>
            <person name="Werner D."/>
            <person name="White O."/>
            <person name="Wyder S."/>
            <person name="Zeng Q."/>
            <person name="Zhao Q."/>
            <person name="Zhao Y."/>
            <person name="Hill C.A."/>
            <person name="Raikhel A.S."/>
            <person name="Soares M.B."/>
            <person name="Knudson D.L."/>
            <person name="Lee N.H."/>
            <person name="Galagan J."/>
            <person name="Salzberg S.L."/>
            <person name="Paulsen I.T."/>
            <person name="Dimopoulos G."/>
            <person name="Collins F.H."/>
            <person name="Birren B."/>
            <person name="Fraser-Liggett C.M."/>
            <person name="Severson D.W."/>
        </authorList>
    </citation>
    <scope>NUCLEOTIDE SEQUENCE [LARGE SCALE GENOMIC DNA]</scope>
    <source>
        <strain evidence="1">Liverpool</strain>
    </source>
</reference>
<dbReference type="HOGENOM" id="CLU_2499706_0_0_1"/>
<proteinExistence type="predicted"/>
<dbReference type="Proteomes" id="UP000682892">
    <property type="component" value="Unassembled WGS sequence"/>
</dbReference>
<sequence length="86" mass="9645">MGINLVGRSTKRAFFCFFNLFIRQVDVRKPKGVRVSGSGLVPECIQAGHSRIAIAVGPRKVEAIIIDYPRHRRHLPRPEASSLPPR</sequence>
<name>Q16QV5_AEDAE</name>
<gene>
    <name evidence="1" type="ORF">AaeL_AAEL011148</name>
</gene>
<protein>
    <submittedName>
        <fullName evidence="1">AAEL011148-PA</fullName>
    </submittedName>
</protein>
<accession>Q16QV5</accession>
<dbReference type="PaxDb" id="7159-AAEL011148-PA"/>
<organism evidence="1 2">
    <name type="scientific">Aedes aegypti</name>
    <name type="common">Yellowfever mosquito</name>
    <name type="synonym">Culex aegypti</name>
    <dbReference type="NCBI Taxonomy" id="7159"/>
    <lineage>
        <taxon>Eukaryota</taxon>
        <taxon>Metazoa</taxon>
        <taxon>Ecdysozoa</taxon>
        <taxon>Arthropoda</taxon>
        <taxon>Hexapoda</taxon>
        <taxon>Insecta</taxon>
        <taxon>Pterygota</taxon>
        <taxon>Neoptera</taxon>
        <taxon>Endopterygota</taxon>
        <taxon>Diptera</taxon>
        <taxon>Nematocera</taxon>
        <taxon>Culicoidea</taxon>
        <taxon>Culicidae</taxon>
        <taxon>Culicinae</taxon>
        <taxon>Aedini</taxon>
        <taxon>Aedes</taxon>
        <taxon>Stegomyia</taxon>
    </lineage>
</organism>